<dbReference type="Gene3D" id="3.40.1350.10">
    <property type="match status" value="1"/>
</dbReference>
<feature type="region of interest" description="Disordered" evidence="2">
    <location>
        <begin position="109"/>
        <end position="128"/>
    </location>
</feature>
<accession>A0A838CVR8</accession>
<dbReference type="Proteomes" id="UP000571017">
    <property type="component" value="Unassembled WGS sequence"/>
</dbReference>
<sequence length="558" mass="64503">MSYRNVYEVEIKHDGLNKYRVIRGAERHVVEQKAQAQLNQWNEMWRKKVDAEEKRIARERKAQEKEEKKSYALYQTEEAEQELKNIESTLIHTLGVDDAIDWENLKDTREFDKPQPTPPEDVSCPPEPNMEDKVYQPQLNILDKMISSRKEKKEKQMEEKFNEEHMKWEEKKEEIIEQNKLKDEQYQEEMKKWEEEKKEFELYQKETNEAIEQQRKNYLLKDPVAVIDYCDMVLSNSEYPDEFPQEFDIDYNPETKILIVDYSLPSPGDVPTLKEVKYVQSRDELKDVHLSATAERKMYDTLLYNITLRSMHELFEADTIGALEAIVFNGWVNSIDKATGKEVNACILSVQAGKEEFEEINLGQVDPKLCFKNLKGIGSSKLHSLSPVAPIIKIDRDDPRFVSSYAVAETIDESMNIAAMDWQDFENLIRELFEREFNQGGGEVKITRASRDGGVDAVAFDPDPLRGGKMVIQAKRYTNVVGVSAVRDLYGTVMNEGATKGILVSTADYGPDAYSFAKDKPLTLLNGNNLLHLLQRHGHKAKIDLKEAKIELKEKESK</sequence>
<protein>
    <submittedName>
        <fullName evidence="4">Restriction endonuclease</fullName>
    </submittedName>
</protein>
<dbReference type="GO" id="GO:0009307">
    <property type="term" value="P:DNA restriction-modification system"/>
    <property type="evidence" value="ECO:0007669"/>
    <property type="project" value="InterPro"/>
</dbReference>
<keyword evidence="4" id="KW-0540">Nuclease</keyword>
<name>A0A838CVR8_9BACI</name>
<feature type="coiled-coil region" evidence="1">
    <location>
        <begin position="158"/>
        <end position="203"/>
    </location>
</feature>
<evidence type="ECO:0000259" key="3">
    <source>
        <dbReference type="Pfam" id="PF04471"/>
    </source>
</evidence>
<feature type="domain" description="Restriction endonuclease type IV Mrr" evidence="3">
    <location>
        <begin position="418"/>
        <end position="534"/>
    </location>
</feature>
<dbReference type="InterPro" id="IPR052906">
    <property type="entry name" value="Type_IV_Methyl-Rstrct_Enzyme"/>
</dbReference>
<evidence type="ECO:0000313" key="5">
    <source>
        <dbReference type="Proteomes" id="UP000571017"/>
    </source>
</evidence>
<proteinExistence type="predicted"/>
<feature type="coiled-coil region" evidence="1">
    <location>
        <begin position="42"/>
        <end position="69"/>
    </location>
</feature>
<keyword evidence="5" id="KW-1185">Reference proteome</keyword>
<dbReference type="InterPro" id="IPR007560">
    <property type="entry name" value="Restrct_endonuc_IV_Mrr"/>
</dbReference>
<dbReference type="GO" id="GO:0003677">
    <property type="term" value="F:DNA binding"/>
    <property type="evidence" value="ECO:0007669"/>
    <property type="project" value="InterPro"/>
</dbReference>
<evidence type="ECO:0000313" key="4">
    <source>
        <dbReference type="EMBL" id="MBA2176147.1"/>
    </source>
</evidence>
<dbReference type="EMBL" id="JACEFG010000003">
    <property type="protein sequence ID" value="MBA2176147.1"/>
    <property type="molecule type" value="Genomic_DNA"/>
</dbReference>
<dbReference type="AlphaFoldDB" id="A0A838CVR8"/>
<dbReference type="Pfam" id="PF04471">
    <property type="entry name" value="Mrr_cat"/>
    <property type="match status" value="1"/>
</dbReference>
<gene>
    <name evidence="4" type="ORF">H0266_14720</name>
</gene>
<keyword evidence="4" id="KW-0378">Hydrolase</keyword>
<reference evidence="4 5" key="1">
    <citation type="journal article" date="2004" name="Extremophiles">
        <title>Halobacillus locisalis sp. nov., a halophilic bacterium isolated from a marine solar saltern of the Yellow Sea in Korea.</title>
        <authorList>
            <person name="Yoon J.H."/>
            <person name="Kang K.H."/>
            <person name="Oh T.K."/>
            <person name="Park Y.H."/>
        </authorList>
    </citation>
    <scope>NUCLEOTIDE SEQUENCE [LARGE SCALE GENOMIC DNA]</scope>
    <source>
        <strain evidence="4 5">KCTC 3788</strain>
    </source>
</reference>
<dbReference type="PANTHER" id="PTHR30015">
    <property type="entry name" value="MRR RESTRICTION SYSTEM PROTEIN"/>
    <property type="match status" value="1"/>
</dbReference>
<evidence type="ECO:0000256" key="2">
    <source>
        <dbReference type="SAM" id="MobiDB-lite"/>
    </source>
</evidence>
<keyword evidence="1" id="KW-0175">Coiled coil</keyword>
<dbReference type="SUPFAM" id="SSF52980">
    <property type="entry name" value="Restriction endonuclease-like"/>
    <property type="match status" value="1"/>
</dbReference>
<dbReference type="InterPro" id="IPR011856">
    <property type="entry name" value="tRNA_endonuc-like_dom_sf"/>
</dbReference>
<comment type="caution">
    <text evidence="4">The sequence shown here is derived from an EMBL/GenBank/DDBJ whole genome shotgun (WGS) entry which is preliminary data.</text>
</comment>
<dbReference type="InterPro" id="IPR011335">
    <property type="entry name" value="Restrct_endonuc-II-like"/>
</dbReference>
<keyword evidence="4" id="KW-0255">Endonuclease</keyword>
<dbReference type="GO" id="GO:0015666">
    <property type="term" value="F:restriction endodeoxyribonuclease activity"/>
    <property type="evidence" value="ECO:0007669"/>
    <property type="project" value="TreeGrafter"/>
</dbReference>
<dbReference type="RefSeq" id="WP_181473181.1">
    <property type="nucleotide sequence ID" value="NZ_JACEFG010000003.1"/>
</dbReference>
<dbReference type="PANTHER" id="PTHR30015:SF7">
    <property type="entry name" value="TYPE IV METHYL-DIRECTED RESTRICTION ENZYME ECOKMRR"/>
    <property type="match status" value="1"/>
</dbReference>
<evidence type="ECO:0000256" key="1">
    <source>
        <dbReference type="SAM" id="Coils"/>
    </source>
</evidence>
<organism evidence="4 5">
    <name type="scientific">Halobacillus locisalis</name>
    <dbReference type="NCBI Taxonomy" id="220753"/>
    <lineage>
        <taxon>Bacteria</taxon>
        <taxon>Bacillati</taxon>
        <taxon>Bacillota</taxon>
        <taxon>Bacilli</taxon>
        <taxon>Bacillales</taxon>
        <taxon>Bacillaceae</taxon>
        <taxon>Halobacillus</taxon>
    </lineage>
</organism>